<gene>
    <name evidence="9" type="ORF">COU95_01895</name>
</gene>
<comment type="subcellular location">
    <subcellularLocation>
        <location evidence="1">Membrane</location>
    </subcellularLocation>
</comment>
<evidence type="ECO:0000256" key="3">
    <source>
        <dbReference type="ARBA" id="ARBA00022989"/>
    </source>
</evidence>
<dbReference type="PROSITE" id="PS51841">
    <property type="entry name" value="LTD"/>
    <property type="match status" value="1"/>
</dbReference>
<evidence type="ECO:0000259" key="8">
    <source>
        <dbReference type="PROSITE" id="PS51841"/>
    </source>
</evidence>
<dbReference type="GO" id="GO:0009003">
    <property type="term" value="F:signal peptidase activity"/>
    <property type="evidence" value="ECO:0007669"/>
    <property type="project" value="UniProtKB-EC"/>
</dbReference>
<dbReference type="SUPFAM" id="SSF74853">
    <property type="entry name" value="Lamin A/C globular tail domain"/>
    <property type="match status" value="1"/>
</dbReference>
<dbReference type="EMBL" id="PFEK01000037">
    <property type="protein sequence ID" value="PJE67533.1"/>
    <property type="molecule type" value="Genomic_DNA"/>
</dbReference>
<dbReference type="InterPro" id="IPR001733">
    <property type="entry name" value="Peptidase_S26B"/>
</dbReference>
<dbReference type="GO" id="GO:0006465">
    <property type="term" value="P:signal peptide processing"/>
    <property type="evidence" value="ECO:0007669"/>
    <property type="project" value="UniProtKB-UniRule"/>
</dbReference>
<dbReference type="Proteomes" id="UP000231474">
    <property type="component" value="Unassembled WGS sequence"/>
</dbReference>
<dbReference type="NCBIfam" id="TIGR02228">
    <property type="entry name" value="sigpep_I_arch"/>
    <property type="match status" value="1"/>
</dbReference>
<evidence type="ECO:0000256" key="1">
    <source>
        <dbReference type="ARBA" id="ARBA00004370"/>
    </source>
</evidence>
<dbReference type="PANTHER" id="PTHR10806">
    <property type="entry name" value="SIGNAL PEPTIDASE COMPLEX CATALYTIC SUBUNIT SEC11"/>
    <property type="match status" value="1"/>
</dbReference>
<evidence type="ECO:0000313" key="9">
    <source>
        <dbReference type="EMBL" id="PJE67533.1"/>
    </source>
</evidence>
<proteinExistence type="predicted"/>
<dbReference type="InterPro" id="IPR036415">
    <property type="entry name" value="Lamin_tail_dom_sf"/>
</dbReference>
<evidence type="ECO:0000256" key="7">
    <source>
        <dbReference type="SAM" id="Phobius"/>
    </source>
</evidence>
<dbReference type="Gene3D" id="2.60.40.1260">
    <property type="entry name" value="Lamin Tail domain"/>
    <property type="match status" value="1"/>
</dbReference>
<dbReference type="Gene3D" id="2.10.109.10">
    <property type="entry name" value="Umud Fragment, subunit A"/>
    <property type="match status" value="1"/>
</dbReference>
<evidence type="ECO:0000256" key="6">
    <source>
        <dbReference type="SAM" id="MobiDB-lite"/>
    </source>
</evidence>
<dbReference type="InterPro" id="IPR019533">
    <property type="entry name" value="Peptidase_S26"/>
</dbReference>
<keyword evidence="2 7" id="KW-0812">Transmembrane</keyword>
<dbReference type="PRINTS" id="PR01217">
    <property type="entry name" value="PRICHEXTENSN"/>
</dbReference>
<feature type="region of interest" description="Disordered" evidence="6">
    <location>
        <begin position="732"/>
        <end position="870"/>
    </location>
</feature>
<feature type="non-terminal residue" evidence="9">
    <location>
        <position position="870"/>
    </location>
</feature>
<dbReference type="AlphaFoldDB" id="A0A2M8L3P0"/>
<dbReference type="Pfam" id="PF10502">
    <property type="entry name" value="Peptidase_S26"/>
    <property type="match status" value="1"/>
</dbReference>
<dbReference type="GO" id="GO:0016020">
    <property type="term" value="C:membrane"/>
    <property type="evidence" value="ECO:0007669"/>
    <property type="project" value="UniProtKB-SubCell"/>
</dbReference>
<dbReference type="PANTHER" id="PTHR10806:SF6">
    <property type="entry name" value="SIGNAL PEPTIDASE COMPLEX CATALYTIC SUBUNIT SEC11"/>
    <property type="match status" value="1"/>
</dbReference>
<feature type="compositionally biased region" description="Low complexity" evidence="6">
    <location>
        <begin position="861"/>
        <end position="870"/>
    </location>
</feature>
<name>A0A2M8L3P0_9BACT</name>
<feature type="compositionally biased region" description="Low complexity" evidence="6">
    <location>
        <begin position="757"/>
        <end position="799"/>
    </location>
</feature>
<dbReference type="InterPro" id="IPR001322">
    <property type="entry name" value="Lamin_tail_dom"/>
</dbReference>
<dbReference type="Pfam" id="PF00932">
    <property type="entry name" value="LTD"/>
    <property type="match status" value="1"/>
</dbReference>
<reference evidence="10" key="1">
    <citation type="submission" date="2017-09" db="EMBL/GenBank/DDBJ databases">
        <title>Depth-based differentiation of microbial function through sediment-hosted aquifers and enrichment of novel symbionts in the deep terrestrial subsurface.</title>
        <authorList>
            <person name="Probst A.J."/>
            <person name="Ladd B."/>
            <person name="Jarett J.K."/>
            <person name="Geller-Mcgrath D.E."/>
            <person name="Sieber C.M.K."/>
            <person name="Emerson J.B."/>
            <person name="Anantharaman K."/>
            <person name="Thomas B.C."/>
            <person name="Malmstrom R."/>
            <person name="Stieglmeier M."/>
            <person name="Klingl A."/>
            <person name="Woyke T."/>
            <person name="Ryan C.M."/>
            <person name="Banfield J.F."/>
        </authorList>
    </citation>
    <scope>NUCLEOTIDE SEQUENCE [LARGE SCALE GENOMIC DNA]</scope>
</reference>
<organism evidence="9 10">
    <name type="scientific">Candidatus Shapirobacteria bacterium CG10_big_fil_rev_8_21_14_0_10_40_9</name>
    <dbReference type="NCBI Taxonomy" id="1974888"/>
    <lineage>
        <taxon>Bacteria</taxon>
        <taxon>Candidatus Shapironibacteriota</taxon>
    </lineage>
</organism>
<feature type="transmembrane region" description="Helical" evidence="7">
    <location>
        <begin position="150"/>
        <end position="172"/>
    </location>
</feature>
<evidence type="ECO:0000256" key="4">
    <source>
        <dbReference type="ARBA" id="ARBA00023136"/>
    </source>
</evidence>
<feature type="domain" description="LTD" evidence="8">
    <location>
        <begin position="571"/>
        <end position="697"/>
    </location>
</feature>
<dbReference type="SUPFAM" id="SSF51306">
    <property type="entry name" value="LexA/Signal peptidase"/>
    <property type="match status" value="1"/>
</dbReference>
<evidence type="ECO:0000256" key="2">
    <source>
        <dbReference type="ARBA" id="ARBA00022692"/>
    </source>
</evidence>
<comment type="caution">
    <text evidence="9">The sequence shown here is derived from an EMBL/GenBank/DDBJ whole genome shotgun (WGS) entry which is preliminary data.</text>
</comment>
<accession>A0A2M8L3P0</accession>
<keyword evidence="4 7" id="KW-0472">Membrane</keyword>
<dbReference type="Gene3D" id="2.60.40.10">
    <property type="entry name" value="Immunoglobulins"/>
    <property type="match status" value="1"/>
</dbReference>
<evidence type="ECO:0000313" key="10">
    <source>
        <dbReference type="Proteomes" id="UP000231474"/>
    </source>
</evidence>
<dbReference type="InterPro" id="IPR036286">
    <property type="entry name" value="LexA/Signal_pep-like_sf"/>
</dbReference>
<keyword evidence="3 7" id="KW-1133">Transmembrane helix</keyword>
<evidence type="ECO:0000256" key="5">
    <source>
        <dbReference type="NCBIfam" id="TIGR02228"/>
    </source>
</evidence>
<dbReference type="CDD" id="cd06530">
    <property type="entry name" value="S26_SPase_I"/>
    <property type="match status" value="1"/>
</dbReference>
<dbReference type="InterPro" id="IPR013783">
    <property type="entry name" value="Ig-like_fold"/>
</dbReference>
<dbReference type="GO" id="GO:0004252">
    <property type="term" value="F:serine-type endopeptidase activity"/>
    <property type="evidence" value="ECO:0007669"/>
    <property type="project" value="UniProtKB-UniRule"/>
</dbReference>
<sequence>MINKVNKANTPVKILGKIFEWVIFIALILVFLIAASPILPTKKYLSTYIVTSASMEPTIKAGALALVKKIGPFEIDKVKEGDIVTFASPENPNQLILHRVIKVDKDKEKGILNFGTKGDQSSAPDAWVVPNVYVRDRYILSIPYLGYLGAFMRTKIGFILVFGIPALLLLLLQIKKIKDGINEEVKKRTEKAISQTKEKKNTMTNVIILLFMVSAFVYYGTQQYVQALFTATASVSGVSIKAKDFVPPPVPTLLSPANDSYLNTTGLVMDWEDVSDYGDMNNPVYYIYQSANNPGFSPLAYESGHLSNSNIPAPGTPDGVYWWRVKACDSLNNCSPWSEVWKVTVDNIAPTTTVFIQGDLDETKDIAGNGGWHGYGWYESYDNVNLRITSGDMANDTIKYQILVGEVSCPAIGDASYSSGQPHDTNINSIVNALSEGVYSLCYYAADLAGNTESSPRRELLKRDNTNPSFTVDSVSGTNIGGVYYNSTNTVTVQISATDNLSGYTRARYDLYQADLSHNCTSFVDWNEDNLLPPQTSVSRTLTKSGLANGNYCFSIWVYDDVQNKSGVQTVKYTIEAVNPGDVVVNEVEYNTHQPDIDAAYEWFELYNNTSLPVTLSGWTITDNNATDTIPDLTIASKGFAVVAASSTGFATNYPDFSGTIVYILDGIIGNGLSNTGDRLVLKKADGVEIDAVSYGTDTYAFSPACPDVATGHSLSRSPAGHDTNIAADWIDIYSGSSPPGPNPGTNPHNEDGSLIVPTTTPEPSVTPTVTPTPTLTPTVTPELSSESSASPSATIVEPTPTPSPTPEASPTPTPSPSPEVSPTPTPEPSNTPKPTPTPAAEPPAAESPADEPPKEPQVEEPPQNQTPLP</sequence>
<feature type="transmembrane region" description="Helical" evidence="7">
    <location>
        <begin position="21"/>
        <end position="39"/>
    </location>
</feature>
<feature type="transmembrane region" description="Helical" evidence="7">
    <location>
        <begin position="203"/>
        <end position="221"/>
    </location>
</feature>
<protein>
    <recommendedName>
        <fullName evidence="5">Signal peptidase I</fullName>
        <ecNumber evidence="5">3.4.21.89</ecNumber>
    </recommendedName>
</protein>
<feature type="compositionally biased region" description="Pro residues" evidence="6">
    <location>
        <begin position="800"/>
        <end position="842"/>
    </location>
</feature>
<dbReference type="EC" id="3.4.21.89" evidence="5"/>